<dbReference type="AlphaFoldDB" id="A0A1E1KEH7"/>
<evidence type="ECO:0000313" key="2">
    <source>
        <dbReference type="EMBL" id="CZS96401.1"/>
    </source>
</evidence>
<keyword evidence="1" id="KW-0732">Signal</keyword>
<evidence type="ECO:0000313" key="3">
    <source>
        <dbReference type="Proteomes" id="UP000178129"/>
    </source>
</evidence>
<feature type="signal peptide" evidence="1">
    <location>
        <begin position="1"/>
        <end position="17"/>
    </location>
</feature>
<organism evidence="2 3">
    <name type="scientific">Rhynchosporium graminicola</name>
    <dbReference type="NCBI Taxonomy" id="2792576"/>
    <lineage>
        <taxon>Eukaryota</taxon>
        <taxon>Fungi</taxon>
        <taxon>Dikarya</taxon>
        <taxon>Ascomycota</taxon>
        <taxon>Pezizomycotina</taxon>
        <taxon>Leotiomycetes</taxon>
        <taxon>Helotiales</taxon>
        <taxon>Ploettnerulaceae</taxon>
        <taxon>Rhynchosporium</taxon>
    </lineage>
</organism>
<dbReference type="InParanoid" id="A0A1E1KEH7"/>
<reference evidence="3" key="1">
    <citation type="submission" date="2016-03" db="EMBL/GenBank/DDBJ databases">
        <authorList>
            <person name="Ploux O."/>
        </authorList>
    </citation>
    <scope>NUCLEOTIDE SEQUENCE [LARGE SCALE GENOMIC DNA]</scope>
    <source>
        <strain evidence="3">UK7</strain>
    </source>
</reference>
<name>A0A1E1KEH7_9HELO</name>
<comment type="caution">
    <text evidence="2">The sequence shown here is derived from an EMBL/GenBank/DDBJ whole genome shotgun (WGS) entry which is preliminary data.</text>
</comment>
<protein>
    <submittedName>
        <fullName evidence="2">Uncharacterized protein</fullName>
    </submittedName>
</protein>
<accession>A0A1E1KEH7</accession>
<keyword evidence="3" id="KW-1185">Reference proteome</keyword>
<evidence type="ECO:0000256" key="1">
    <source>
        <dbReference type="SAM" id="SignalP"/>
    </source>
</evidence>
<dbReference type="EMBL" id="FJUW01000012">
    <property type="protein sequence ID" value="CZS96401.1"/>
    <property type="molecule type" value="Genomic_DNA"/>
</dbReference>
<sequence>MAYLLAIRLLTLVPAYATVVLHEADTVLAALFANKLEQANKSIKVLFTTSTSIKGSRKNWIYIHLRAPQRTLDALLPRDTNLFIYLSTGSDTGPKAKKIACSIPNSCAYLDATSLLSSTASASLLEKEISIIDLLKALQATCLASLMYGDKSDDECEDEFKAGIFAADVSSNSIATVSVEVEPADRSHGGPRALFKSDAVYWLVGLAGDMGRSSATG</sequence>
<gene>
    <name evidence="2" type="ORF">RCO7_04914</name>
</gene>
<dbReference type="STRING" id="914237.A0A1E1KEH7"/>
<dbReference type="Proteomes" id="UP000178129">
    <property type="component" value="Unassembled WGS sequence"/>
</dbReference>
<proteinExistence type="predicted"/>
<feature type="chain" id="PRO_5009445894" evidence="1">
    <location>
        <begin position="18"/>
        <end position="217"/>
    </location>
</feature>